<protein>
    <submittedName>
        <fullName evidence="1">Uncharacterized protein</fullName>
    </submittedName>
</protein>
<dbReference type="Proteomes" id="UP000642553">
    <property type="component" value="Chromosome"/>
</dbReference>
<proteinExistence type="predicted"/>
<name>A0AAE6W1L0_9BACT</name>
<sequence>MNNTFNIGAMDTVYPFIPMYPNGQPQGNFLVNGLSAPVLIPKRAASSPTRHEWFGYLKVMAPATCFLHLHAHSSISLSIPAKELELSTEPGPSTPLRRQIQFDQGYYWCHIVHQHQPDQGSEAEFCIALMCDKEGEPDLDYYLLAENTPAGKEGETVLTLVNLYQEVEEGDSSSSSSSSLSFSSSGAGGRGLSMPLFL</sequence>
<dbReference type="EMBL" id="CP029701">
    <property type="protein sequence ID" value="QHV62142.1"/>
    <property type="molecule type" value="Genomic_DNA"/>
</dbReference>
<gene>
    <name evidence="1" type="ORF">DMI76_01550</name>
</gene>
<organism evidence="1 2">
    <name type="scientific">Akkermansia massiliensis</name>
    <dbReference type="NCBI Taxonomy" id="2927224"/>
    <lineage>
        <taxon>Bacteria</taxon>
        <taxon>Pseudomonadati</taxon>
        <taxon>Verrucomicrobiota</taxon>
        <taxon>Verrucomicrobiia</taxon>
        <taxon>Verrucomicrobiales</taxon>
        <taxon>Akkermansiaceae</taxon>
        <taxon>Akkermansia</taxon>
    </lineage>
</organism>
<dbReference type="AlphaFoldDB" id="A0AAE6W1L0"/>
<evidence type="ECO:0000313" key="1">
    <source>
        <dbReference type="EMBL" id="QHV62142.1"/>
    </source>
</evidence>
<dbReference type="RefSeq" id="WP_102753031.1">
    <property type="nucleotide sequence ID" value="NZ_CP029701.1"/>
</dbReference>
<reference evidence="1" key="1">
    <citation type="submission" date="2018-05" db="EMBL/GenBank/DDBJ databases">
        <title>Complete genome sequnece of Akkermansia muciniphila EB-AMDK-40.</title>
        <authorList>
            <person name="Nam Y.-D."/>
            <person name="Chung W.-H."/>
            <person name="Park Y.S."/>
            <person name="Kang J."/>
        </authorList>
    </citation>
    <scope>NUCLEOTIDE SEQUENCE</scope>
    <source>
        <strain evidence="1">EB-AMDK-40</strain>
    </source>
</reference>
<accession>A0AAE6W1L0</accession>
<evidence type="ECO:0000313" key="2">
    <source>
        <dbReference type="Proteomes" id="UP000642553"/>
    </source>
</evidence>